<dbReference type="EMBL" id="JACBYQ010000002">
    <property type="protein sequence ID" value="NYE95427.1"/>
    <property type="molecule type" value="Genomic_DNA"/>
</dbReference>
<dbReference type="RefSeq" id="WP_179389212.1">
    <property type="nucleotide sequence ID" value="NZ_JACBYQ010000002.1"/>
</dbReference>
<keyword evidence="3" id="KW-1185">Reference proteome</keyword>
<evidence type="ECO:0000259" key="1">
    <source>
        <dbReference type="Pfam" id="PF00144"/>
    </source>
</evidence>
<feature type="domain" description="Beta-lactamase-related" evidence="1">
    <location>
        <begin position="17"/>
        <end position="384"/>
    </location>
</feature>
<dbReference type="Pfam" id="PF00144">
    <property type="entry name" value="Beta-lactamase"/>
    <property type="match status" value="1"/>
</dbReference>
<dbReference type="PANTHER" id="PTHR43319:SF3">
    <property type="entry name" value="BETA-LACTAMASE-RELATED DOMAIN-CONTAINING PROTEIN"/>
    <property type="match status" value="1"/>
</dbReference>
<evidence type="ECO:0000313" key="3">
    <source>
        <dbReference type="Proteomes" id="UP000521748"/>
    </source>
</evidence>
<dbReference type="Gene3D" id="3.40.710.10">
    <property type="entry name" value="DD-peptidase/beta-lactamase superfamily"/>
    <property type="match status" value="1"/>
</dbReference>
<comment type="caution">
    <text evidence="2">The sequence shown here is derived from an EMBL/GenBank/DDBJ whole genome shotgun (WGS) entry which is preliminary data.</text>
</comment>
<dbReference type="InterPro" id="IPR052907">
    <property type="entry name" value="Beta-lactamase/esterase"/>
</dbReference>
<name>A0A7Y9LTQ6_9MICC</name>
<organism evidence="2 3">
    <name type="scientific">Psychromicrobium silvestre</name>
    <dbReference type="NCBI Taxonomy" id="1645614"/>
    <lineage>
        <taxon>Bacteria</taxon>
        <taxon>Bacillati</taxon>
        <taxon>Actinomycetota</taxon>
        <taxon>Actinomycetes</taxon>
        <taxon>Micrococcales</taxon>
        <taxon>Micrococcaceae</taxon>
        <taxon>Psychromicrobium</taxon>
    </lineage>
</organism>
<reference evidence="2 3" key="1">
    <citation type="submission" date="2020-07" db="EMBL/GenBank/DDBJ databases">
        <title>Sequencing the genomes of 1000 actinobacteria strains.</title>
        <authorList>
            <person name="Klenk H.-P."/>
        </authorList>
    </citation>
    <scope>NUCLEOTIDE SEQUENCE [LARGE SCALE GENOMIC DNA]</scope>
    <source>
        <strain evidence="2 3">DSM 102047</strain>
    </source>
</reference>
<dbReference type="SUPFAM" id="SSF56601">
    <property type="entry name" value="beta-lactamase/transpeptidase-like"/>
    <property type="match status" value="1"/>
</dbReference>
<evidence type="ECO:0000313" key="2">
    <source>
        <dbReference type="EMBL" id="NYE95427.1"/>
    </source>
</evidence>
<proteinExistence type="predicted"/>
<gene>
    <name evidence="2" type="ORF">FHU41_001677</name>
</gene>
<dbReference type="PANTHER" id="PTHR43319">
    <property type="entry name" value="BETA-LACTAMASE-RELATED"/>
    <property type="match status" value="1"/>
</dbReference>
<dbReference type="Proteomes" id="UP000521748">
    <property type="component" value="Unassembled WGS sequence"/>
</dbReference>
<protein>
    <submittedName>
        <fullName evidence="2">CubicO group peptidase (Beta-lactamase class C family)</fullName>
    </submittedName>
</protein>
<dbReference type="InterPro" id="IPR012338">
    <property type="entry name" value="Beta-lactam/transpept-like"/>
</dbReference>
<dbReference type="InterPro" id="IPR001466">
    <property type="entry name" value="Beta-lactam-related"/>
</dbReference>
<dbReference type="AlphaFoldDB" id="A0A7Y9LTQ6"/>
<sequence length="394" mass="42505">MSQGFVADGFQPLADAFDSLFEDGLDDGASLAVYQHGKAALDLWGGVDPHDGTPWGKDSATIGFSTTKGAATIMLLRLVERGLIDLDAPVSHYWPEFAANGKGQITVRQVTQHRSALPFLAGPVEEFFTPGLAEATIGGQAPAYPVNSYFNYHAVTFGTLMGEIIYRVSGQRVGDFFAAEIAGPLGLEFWIGEPESVEPQFRRSTYSADIQLPPEVPAEMLAQLPPAVSAGVETTQQLMSLFTPDSRQAGPNTLAYRRAQMAGANGVNNARALARMYAAVIGEVDGIRLLSEETVEQARRYATADIQRPPLPDGTAQDQPRWGVGFQLEHQGEPMLAEGSFGHAGMGGRLGYAHPESGIAYGYVGQRMFFDPSGASDERHLRLQRALRGIVFNK</sequence>
<accession>A0A7Y9LTQ6</accession>